<dbReference type="PANTHER" id="PTHR11601:SF34">
    <property type="entry name" value="CYSTEINE DESULFURASE"/>
    <property type="match status" value="1"/>
</dbReference>
<evidence type="ECO:0000256" key="2">
    <source>
        <dbReference type="ARBA" id="ARBA00006490"/>
    </source>
</evidence>
<dbReference type="GO" id="GO:0031071">
    <property type="term" value="F:cysteine desulfurase activity"/>
    <property type="evidence" value="ECO:0007669"/>
    <property type="project" value="UniProtKB-EC"/>
</dbReference>
<keyword evidence="5" id="KW-0032">Aminotransferase</keyword>
<gene>
    <name evidence="5" type="ORF">JF922_19295</name>
</gene>
<dbReference type="InterPro" id="IPR000192">
    <property type="entry name" value="Aminotrans_V_dom"/>
</dbReference>
<dbReference type="Proteomes" id="UP000612893">
    <property type="component" value="Unassembled WGS sequence"/>
</dbReference>
<dbReference type="SUPFAM" id="SSF53383">
    <property type="entry name" value="PLP-dependent transferases"/>
    <property type="match status" value="1"/>
</dbReference>
<evidence type="ECO:0000256" key="1">
    <source>
        <dbReference type="ARBA" id="ARBA00001933"/>
    </source>
</evidence>
<dbReference type="Pfam" id="PF00266">
    <property type="entry name" value="Aminotran_5"/>
    <property type="match status" value="1"/>
</dbReference>
<comment type="cofactor">
    <cofactor evidence="1">
        <name>pyridoxal 5'-phosphate</name>
        <dbReference type="ChEBI" id="CHEBI:597326"/>
    </cofactor>
</comment>
<dbReference type="GO" id="GO:0008483">
    <property type="term" value="F:transaminase activity"/>
    <property type="evidence" value="ECO:0007669"/>
    <property type="project" value="UniProtKB-KW"/>
</dbReference>
<evidence type="ECO:0000256" key="3">
    <source>
        <dbReference type="ARBA" id="ARBA00050776"/>
    </source>
</evidence>
<proteinExistence type="inferred from homology"/>
<keyword evidence="6" id="KW-1185">Reference proteome</keyword>
<comment type="caution">
    <text evidence="5">The sequence shown here is derived from an EMBL/GenBank/DDBJ whole genome shotgun (WGS) entry which is preliminary data.</text>
</comment>
<protein>
    <submittedName>
        <fullName evidence="5">Aminotransferase class V-fold PLP-dependent enzyme</fullName>
    </submittedName>
</protein>
<dbReference type="AlphaFoldDB" id="A0A934K8D0"/>
<reference evidence="5" key="1">
    <citation type="submission" date="2020-10" db="EMBL/GenBank/DDBJ databases">
        <title>Ca. Dormibacterota MAGs.</title>
        <authorList>
            <person name="Montgomery K."/>
        </authorList>
    </citation>
    <scope>NUCLEOTIDE SEQUENCE [LARGE SCALE GENOMIC DNA]</scope>
    <source>
        <strain evidence="5">SC8812_S17_10</strain>
    </source>
</reference>
<accession>A0A934K8D0</accession>
<dbReference type="EMBL" id="JAEKNR010000192">
    <property type="protein sequence ID" value="MBJ7600205.1"/>
    <property type="molecule type" value="Genomic_DNA"/>
</dbReference>
<evidence type="ECO:0000313" key="5">
    <source>
        <dbReference type="EMBL" id="MBJ7600205.1"/>
    </source>
</evidence>
<dbReference type="Gene3D" id="3.40.640.10">
    <property type="entry name" value="Type I PLP-dependent aspartate aminotransferase-like (Major domain)"/>
    <property type="match status" value="1"/>
</dbReference>
<dbReference type="InterPro" id="IPR015422">
    <property type="entry name" value="PyrdxlP-dep_Trfase_small"/>
</dbReference>
<dbReference type="PANTHER" id="PTHR11601">
    <property type="entry name" value="CYSTEINE DESULFURYLASE FAMILY MEMBER"/>
    <property type="match status" value="1"/>
</dbReference>
<comment type="similarity">
    <text evidence="2">Belongs to the class-V pyridoxal-phosphate-dependent aminotransferase family. NifS/IscS subfamily.</text>
</comment>
<comment type="catalytic activity">
    <reaction evidence="3">
        <text>(sulfur carrier)-H + L-cysteine = (sulfur carrier)-SH + L-alanine</text>
        <dbReference type="Rhea" id="RHEA:43892"/>
        <dbReference type="Rhea" id="RHEA-COMP:14737"/>
        <dbReference type="Rhea" id="RHEA-COMP:14739"/>
        <dbReference type="ChEBI" id="CHEBI:29917"/>
        <dbReference type="ChEBI" id="CHEBI:35235"/>
        <dbReference type="ChEBI" id="CHEBI:57972"/>
        <dbReference type="ChEBI" id="CHEBI:64428"/>
        <dbReference type="EC" id="2.8.1.7"/>
    </reaction>
</comment>
<organism evidence="5 6">
    <name type="scientific">Candidatus Nephthysia bennettiae</name>
    <dbReference type="NCBI Taxonomy" id="3127016"/>
    <lineage>
        <taxon>Bacteria</taxon>
        <taxon>Bacillati</taxon>
        <taxon>Candidatus Dormiibacterota</taxon>
        <taxon>Candidatus Dormibacteria</taxon>
        <taxon>Candidatus Dormibacterales</taxon>
        <taxon>Candidatus Dormibacteraceae</taxon>
        <taxon>Candidatus Nephthysia</taxon>
    </lineage>
</organism>
<dbReference type="InterPro" id="IPR015424">
    <property type="entry name" value="PyrdxlP-dep_Trfase"/>
</dbReference>
<sequence>SGTEAVNLALLGAGRRLPPGRSLVTWAAEHQSVLGAARQLQLEGRTVHVLGVDGAGFADLDGLPPDAGLVALGLANNEVGTVQPVSELASLARAAGALLFLDCSQGPRWLRPPVELADLAAFSGQKLGAGGGGMLFVRRDVRLQPLQYGGPQEWGKRAGREDVAGAAALATALQVTVRERDARAAAARPLGSRLREALVESGGRLTGGEPRLPNFASATFRDRRGEDLLMALDMAGVAASSGSACASGSLDPSHVLLAMGFSLEEALGSLRLTAGYSTTAEEVERMFHVLQGLPAHA</sequence>
<keyword evidence="5" id="KW-0808">Transferase</keyword>
<evidence type="ECO:0000259" key="4">
    <source>
        <dbReference type="Pfam" id="PF00266"/>
    </source>
</evidence>
<evidence type="ECO:0000313" key="6">
    <source>
        <dbReference type="Proteomes" id="UP000612893"/>
    </source>
</evidence>
<dbReference type="RefSeq" id="WP_338203941.1">
    <property type="nucleotide sequence ID" value="NZ_JAEKNR010000192.1"/>
</dbReference>
<feature type="domain" description="Aminotransferase class V" evidence="4">
    <location>
        <begin position="2"/>
        <end position="285"/>
    </location>
</feature>
<name>A0A934K8D0_9BACT</name>
<dbReference type="InterPro" id="IPR015421">
    <property type="entry name" value="PyrdxlP-dep_Trfase_major"/>
</dbReference>
<dbReference type="Gene3D" id="3.90.1150.10">
    <property type="entry name" value="Aspartate Aminotransferase, domain 1"/>
    <property type="match status" value="1"/>
</dbReference>
<feature type="non-terminal residue" evidence="5">
    <location>
        <position position="1"/>
    </location>
</feature>